<name>A0AB37W212_9PLEO</name>
<reference evidence="2" key="2">
    <citation type="journal article" date="2019" name="bioRxiv">
        <title>Genomics, evolutionary history and diagnostics of the Alternaria alternata species group including apple and Asian pear pathotypes.</title>
        <authorList>
            <person name="Armitage A.D."/>
            <person name="Cockerton H.M."/>
            <person name="Sreenivasaprasad S."/>
            <person name="Woodhall J.W."/>
            <person name="Lane C.R."/>
            <person name="Harrison R.J."/>
            <person name="Clarkson J.P."/>
        </authorList>
    </citation>
    <scope>NUCLEOTIDE SEQUENCE</scope>
    <source>
        <strain evidence="2">FERA 1164</strain>
    </source>
</reference>
<accession>A0AB37W212</accession>
<feature type="region of interest" description="Disordered" evidence="1">
    <location>
        <begin position="1"/>
        <end position="108"/>
    </location>
</feature>
<evidence type="ECO:0000313" key="3">
    <source>
        <dbReference type="Proteomes" id="UP000292340"/>
    </source>
</evidence>
<gene>
    <name evidence="2" type="ORF">AA0115_g11371</name>
</gene>
<evidence type="ECO:0000256" key="1">
    <source>
        <dbReference type="SAM" id="MobiDB-lite"/>
    </source>
</evidence>
<sequence length="602" mass="67200">MLMRSYLTSLQQRSTDSNSVKKRDMEQKQPQISRRSGSFNPEAPTFSPTTAETSMFTGPAGPTPPTSPRQKAKMSDTFDGKSSSASNSPHKTDLCAEDSPFRPARDMRPNYQGYEEVNAVRMPRKLPDQKEMPLNSLQDMLRDHHIALNQDRPSADFRSNFSEDSSNFAMAYAANSPFFTRRLRSDSNAPGVDELSAGLGLPSIQKRGTNVDSPARSHKSRGSEVLPQDLFGKLIGRALDKPLTANALAQYMDGKSVLLNDVVNTPRGLKGDGRDMYSGERAGVERQLTRLVPPPPGFTGERPRRIFPEEHSSVNPVATESLVRQIPTGPAGLRQLRRISDLNSINHAQYHGHIRGPSRHYRPRALPRIKRTDQGPEPSDADIYPDDANFIPRRPPYQPESVGSLPSYIMDMPSTRQVHAEDVMVWPTPAEVYRQKLGSPPRRSVLARNAPLTQNGTPERWSPPATSSMSQYMLQFGEPSHPLALRFSPPAPSPSPPFDIFAGHYPPTYADIHETDAEMECLLAILPDIFDLDLPELPCDERPLTPGQTDGSRYGMQFHGIRLGDRWNCPSVREGEPFRVRPRDHDGWGGWQWAIDKGWGNE</sequence>
<dbReference type="AlphaFoldDB" id="A0AB37W212"/>
<feature type="compositionally biased region" description="Polar residues" evidence="1">
    <location>
        <begin position="80"/>
        <end position="89"/>
    </location>
</feature>
<evidence type="ECO:0000313" key="2">
    <source>
        <dbReference type="EMBL" id="RYN18261.1"/>
    </source>
</evidence>
<protein>
    <submittedName>
        <fullName evidence="2">Uncharacterized protein</fullName>
    </submittedName>
</protein>
<proteinExistence type="predicted"/>
<feature type="compositionally biased region" description="Basic and acidic residues" evidence="1">
    <location>
        <begin position="90"/>
        <end position="108"/>
    </location>
</feature>
<feature type="compositionally biased region" description="Polar residues" evidence="1">
    <location>
        <begin position="1"/>
        <end position="18"/>
    </location>
</feature>
<feature type="region of interest" description="Disordered" evidence="1">
    <location>
        <begin position="196"/>
        <end position="223"/>
    </location>
</feature>
<organism evidence="2 3">
    <name type="scientific">Alternaria tenuissima</name>
    <dbReference type="NCBI Taxonomy" id="119927"/>
    <lineage>
        <taxon>Eukaryota</taxon>
        <taxon>Fungi</taxon>
        <taxon>Dikarya</taxon>
        <taxon>Ascomycota</taxon>
        <taxon>Pezizomycotina</taxon>
        <taxon>Dothideomycetes</taxon>
        <taxon>Pleosporomycetidae</taxon>
        <taxon>Pleosporales</taxon>
        <taxon>Pleosporineae</taxon>
        <taxon>Pleosporaceae</taxon>
        <taxon>Alternaria</taxon>
        <taxon>Alternaria sect. Alternaria</taxon>
        <taxon>Alternaria alternata complex</taxon>
    </lineage>
</organism>
<dbReference type="Proteomes" id="UP000292340">
    <property type="component" value="Unassembled WGS sequence"/>
</dbReference>
<comment type="caution">
    <text evidence="2">The sequence shown here is derived from an EMBL/GenBank/DDBJ whole genome shotgun (WGS) entry which is preliminary data.</text>
</comment>
<feature type="compositionally biased region" description="Polar residues" evidence="1">
    <location>
        <begin position="28"/>
        <end position="39"/>
    </location>
</feature>
<feature type="compositionally biased region" description="Polar residues" evidence="1">
    <location>
        <begin position="46"/>
        <end position="56"/>
    </location>
</feature>
<reference evidence="2" key="1">
    <citation type="submission" date="2017-10" db="EMBL/GenBank/DDBJ databases">
        <authorList>
            <person name="Armitage A.D."/>
            <person name="Barbara D.J."/>
            <person name="Woodhall J.W."/>
            <person name="Sreenivasaprasad S."/>
            <person name="Lane C.R."/>
            <person name="Clarkson J.P."/>
            <person name="Harrison R.J."/>
        </authorList>
    </citation>
    <scope>NUCLEOTIDE SEQUENCE</scope>
    <source>
        <strain evidence="2">FERA 1164</strain>
    </source>
</reference>
<dbReference type="EMBL" id="PDXB01000051">
    <property type="protein sequence ID" value="RYN18261.1"/>
    <property type="molecule type" value="Genomic_DNA"/>
</dbReference>